<comment type="caution">
    <text evidence="2">The sequence shown here is derived from an EMBL/GenBank/DDBJ whole genome shotgun (WGS) entry which is preliminary data.</text>
</comment>
<evidence type="ECO:0000313" key="2">
    <source>
        <dbReference type="EMBL" id="MFC0628591.1"/>
    </source>
</evidence>
<dbReference type="SUPFAM" id="SSF56281">
    <property type="entry name" value="Metallo-hydrolase/oxidoreductase"/>
    <property type="match status" value="1"/>
</dbReference>
<name>A0ABV6QVE3_9ACTN</name>
<dbReference type="EMBL" id="JBHLTC010000040">
    <property type="protein sequence ID" value="MFC0628591.1"/>
    <property type="molecule type" value="Genomic_DNA"/>
</dbReference>
<dbReference type="InterPro" id="IPR050114">
    <property type="entry name" value="UPF0173_UPF0282_UlaG_hydrolase"/>
</dbReference>
<proteinExistence type="predicted"/>
<keyword evidence="3" id="KW-1185">Reference proteome</keyword>
<organism evidence="2 3">
    <name type="scientific">Kribbella deserti</name>
    <dbReference type="NCBI Taxonomy" id="1926257"/>
    <lineage>
        <taxon>Bacteria</taxon>
        <taxon>Bacillati</taxon>
        <taxon>Actinomycetota</taxon>
        <taxon>Actinomycetes</taxon>
        <taxon>Propionibacteriales</taxon>
        <taxon>Kribbellaceae</taxon>
        <taxon>Kribbella</taxon>
    </lineage>
</organism>
<dbReference type="RefSeq" id="WP_380055169.1">
    <property type="nucleotide sequence ID" value="NZ_JBHLTC010000040.1"/>
</dbReference>
<sequence>MQLTKFTHACIRLEKDGKVLLVDPGVWTEAEAFEGVDGILITHEHSDHLDVDRLLPLDVPIWTNASVASKLSEVADRVSVVSGGESFNAAGFSVDAFGNDHAIILPELGVPCQNVAFLIEDAVYHPGDSWTLPGRAVHTNLIPLSAPWHTLADAITFGREVKAEQAIGIHDALLSDRGQALTQTWLTNQTPAPYNPLTPGTSTDIP</sequence>
<accession>A0ABV6QVE3</accession>
<reference evidence="2 3" key="1">
    <citation type="submission" date="2024-09" db="EMBL/GenBank/DDBJ databases">
        <authorList>
            <person name="Sun Q."/>
            <person name="Mori K."/>
        </authorList>
    </citation>
    <scope>NUCLEOTIDE SEQUENCE [LARGE SCALE GENOMIC DNA]</scope>
    <source>
        <strain evidence="2 3">CGMCC 1.15906</strain>
    </source>
</reference>
<dbReference type="Pfam" id="PF13483">
    <property type="entry name" value="Lactamase_B_3"/>
    <property type="match status" value="1"/>
</dbReference>
<dbReference type="InterPro" id="IPR036866">
    <property type="entry name" value="RibonucZ/Hydroxyglut_hydro"/>
</dbReference>
<gene>
    <name evidence="2" type="ORF">ACFFGN_31265</name>
</gene>
<dbReference type="Gene3D" id="3.60.15.10">
    <property type="entry name" value="Ribonuclease Z/Hydroxyacylglutathione hydrolase-like"/>
    <property type="match status" value="1"/>
</dbReference>
<protein>
    <submittedName>
        <fullName evidence="2">MBL fold metallo-hydrolase</fullName>
    </submittedName>
</protein>
<evidence type="ECO:0000256" key="1">
    <source>
        <dbReference type="SAM" id="MobiDB-lite"/>
    </source>
</evidence>
<dbReference type="PANTHER" id="PTHR43546:SF3">
    <property type="entry name" value="UPF0173 METAL-DEPENDENT HYDROLASE MJ1163"/>
    <property type="match status" value="1"/>
</dbReference>
<feature type="region of interest" description="Disordered" evidence="1">
    <location>
        <begin position="187"/>
        <end position="206"/>
    </location>
</feature>
<dbReference type="PANTHER" id="PTHR43546">
    <property type="entry name" value="UPF0173 METAL-DEPENDENT HYDROLASE MJ1163-RELATED"/>
    <property type="match status" value="1"/>
</dbReference>
<dbReference type="Proteomes" id="UP001589890">
    <property type="component" value="Unassembled WGS sequence"/>
</dbReference>
<evidence type="ECO:0000313" key="3">
    <source>
        <dbReference type="Proteomes" id="UP001589890"/>
    </source>
</evidence>